<comment type="similarity">
    <text evidence="5">Belongs to the AB hydrolase superfamily. Epoxide hydrolase family.</text>
</comment>
<reference evidence="11" key="1">
    <citation type="journal article" date="2016" name="Nat. Biotechnol.">
        <title>Sequencing wild and cultivated cassava and related species reveals extensive interspecific hybridization and genetic diversity.</title>
        <authorList>
            <person name="Bredeson J.V."/>
            <person name="Lyons J.B."/>
            <person name="Prochnik S.E."/>
            <person name="Wu G.A."/>
            <person name="Ha C.M."/>
            <person name="Edsinger-Gonzales E."/>
            <person name="Grimwood J."/>
            <person name="Schmutz J."/>
            <person name="Rabbi I.Y."/>
            <person name="Egesi C."/>
            <person name="Nauluvula P."/>
            <person name="Lebot V."/>
            <person name="Ndunguru J."/>
            <person name="Mkamilo G."/>
            <person name="Bart R.S."/>
            <person name="Setter T.L."/>
            <person name="Gleadow R.M."/>
            <person name="Kulakow P."/>
            <person name="Ferguson M.E."/>
            <person name="Rounsley S."/>
            <person name="Rokhsar D.S."/>
        </authorList>
    </citation>
    <scope>NUCLEOTIDE SEQUENCE [LARGE SCALE GENOMIC DNA]</scope>
    <source>
        <strain evidence="11">cv. AM560-2</strain>
    </source>
</reference>
<dbReference type="EC" id="3.3.2.10" evidence="3"/>
<evidence type="ECO:0000256" key="2">
    <source>
        <dbReference type="ARBA" id="ARBA00011738"/>
    </source>
</evidence>
<keyword evidence="4" id="KW-0378">Hydrolase</keyword>
<dbReference type="PRINTS" id="PR00412">
    <property type="entry name" value="EPOXHYDRLASE"/>
</dbReference>
<gene>
    <name evidence="10" type="ORF">MANES_09G171700v8</name>
</gene>
<evidence type="ECO:0000256" key="4">
    <source>
        <dbReference type="ARBA" id="ARBA00022801"/>
    </source>
</evidence>
<dbReference type="SUPFAM" id="SSF53474">
    <property type="entry name" value="alpha/beta-Hydrolases"/>
    <property type="match status" value="1"/>
</dbReference>
<dbReference type="Proteomes" id="UP000091857">
    <property type="component" value="Chromosome 9"/>
</dbReference>
<dbReference type="Pfam" id="PF12697">
    <property type="entry name" value="Abhydrolase_6"/>
    <property type="match status" value="1"/>
</dbReference>
<evidence type="ECO:0000313" key="11">
    <source>
        <dbReference type="Proteomes" id="UP000091857"/>
    </source>
</evidence>
<dbReference type="OMA" id="MHAFINR"/>
<sequence length="290" mass="33145">MHIAEKGEGPMILFLHGFPQLWYSWRHQSLALSSLGYHAVAPDLRGCGDSDAPASSSNNTTPHYQVFLVAHDWGAIVGWYMCLFRPDMLKTFVCLSFPYRPTNPKMKLVQGLRLLHGDDYYVCRFRFEPGEIEAEIARVGTAEVLKKIWTIRKPGAPCMPKENAFEISPENPTTLPSWPKDEDLAYYVSKFTQKGFTGGLNYYRLALDLNWELTASWKEAEVKVPVKLAIGDMDMVYTTPGMKEYIHSSGFRHYVPLMEDIVVMEGVGHFINEEKAVEINTLVYDFIRKY</sequence>
<dbReference type="InterPro" id="IPR000639">
    <property type="entry name" value="Epox_hydrolase-like"/>
</dbReference>
<dbReference type="InterPro" id="IPR000073">
    <property type="entry name" value="AB_hydrolase_1"/>
</dbReference>
<keyword evidence="11" id="KW-1185">Reference proteome</keyword>
<evidence type="ECO:0000256" key="5">
    <source>
        <dbReference type="ARBA" id="ARBA00038334"/>
    </source>
</evidence>
<comment type="catalytic activity">
    <reaction evidence="8">
        <text>(24S)-24,25-epoxycucurbitadienol + H2O = (24R)-24,25-dihydroxycucurbitadienol</text>
        <dbReference type="Rhea" id="RHEA:81855"/>
        <dbReference type="ChEBI" id="CHEBI:15377"/>
        <dbReference type="ChEBI" id="CHEBI:229949"/>
        <dbReference type="ChEBI" id="CHEBI:229950"/>
    </reaction>
    <physiologicalReaction direction="left-to-right" evidence="8">
        <dbReference type="Rhea" id="RHEA:81856"/>
    </physiologicalReaction>
</comment>
<dbReference type="FunFam" id="3.40.50.1820:FF:000161">
    <property type="entry name" value="Epoxide hydrolase"/>
    <property type="match status" value="1"/>
</dbReference>
<comment type="pathway">
    <text evidence="1">Secondary metabolite biosynthesis; terpenoid biosynthesis.</text>
</comment>
<dbReference type="InterPro" id="IPR029058">
    <property type="entry name" value="AB_hydrolase_fold"/>
</dbReference>
<evidence type="ECO:0000256" key="7">
    <source>
        <dbReference type="ARBA" id="ARBA00058358"/>
    </source>
</evidence>
<name>A0A2C9VBK5_MANES</name>
<dbReference type="EMBL" id="CM004395">
    <property type="protein sequence ID" value="OAY42336.1"/>
    <property type="molecule type" value="Genomic_DNA"/>
</dbReference>
<evidence type="ECO:0000313" key="10">
    <source>
        <dbReference type="EMBL" id="OAY42336.1"/>
    </source>
</evidence>
<evidence type="ECO:0000256" key="6">
    <source>
        <dbReference type="ARBA" id="ARBA00051067"/>
    </source>
</evidence>
<comment type="subunit">
    <text evidence="2">Homodimer.</text>
</comment>
<dbReference type="GO" id="GO:0004301">
    <property type="term" value="F:epoxide hydrolase activity"/>
    <property type="evidence" value="ECO:0007669"/>
    <property type="project" value="UniProtKB-EC"/>
</dbReference>
<protein>
    <recommendedName>
        <fullName evidence="3">soluble epoxide hydrolase</fullName>
        <ecNumber evidence="3">3.3.2.10</ecNumber>
    </recommendedName>
</protein>
<organism evidence="10 11">
    <name type="scientific">Manihot esculenta</name>
    <name type="common">Cassava</name>
    <name type="synonym">Jatropha manihot</name>
    <dbReference type="NCBI Taxonomy" id="3983"/>
    <lineage>
        <taxon>Eukaryota</taxon>
        <taxon>Viridiplantae</taxon>
        <taxon>Streptophyta</taxon>
        <taxon>Embryophyta</taxon>
        <taxon>Tracheophyta</taxon>
        <taxon>Spermatophyta</taxon>
        <taxon>Magnoliopsida</taxon>
        <taxon>eudicotyledons</taxon>
        <taxon>Gunneridae</taxon>
        <taxon>Pentapetalae</taxon>
        <taxon>rosids</taxon>
        <taxon>fabids</taxon>
        <taxon>Malpighiales</taxon>
        <taxon>Euphorbiaceae</taxon>
        <taxon>Crotonoideae</taxon>
        <taxon>Manihoteae</taxon>
        <taxon>Manihot</taxon>
    </lineage>
</organism>
<dbReference type="Gene3D" id="3.40.50.1820">
    <property type="entry name" value="alpha/beta hydrolase"/>
    <property type="match status" value="1"/>
</dbReference>
<comment type="catalytic activity">
    <reaction evidence="6">
        <text>an epoxide + H2O = an ethanediol</text>
        <dbReference type="Rhea" id="RHEA:19037"/>
        <dbReference type="ChEBI" id="CHEBI:15377"/>
        <dbReference type="ChEBI" id="CHEBI:32955"/>
        <dbReference type="ChEBI" id="CHEBI:140594"/>
        <dbReference type="EC" id="3.3.2.10"/>
    </reaction>
    <physiologicalReaction direction="left-to-right" evidence="6">
        <dbReference type="Rhea" id="RHEA:19038"/>
    </physiologicalReaction>
</comment>
<comment type="caution">
    <text evidence="10">The sequence shown here is derived from an EMBL/GenBank/DDBJ whole genome shotgun (WGS) entry which is preliminary data.</text>
</comment>
<dbReference type="Gramene" id="Manes.09G171700.1.v8.1">
    <property type="protein sequence ID" value="Manes.09G171700.1.v8.1.CDS"/>
    <property type="gene ID" value="Manes.09G171700.v8.1"/>
</dbReference>
<dbReference type="STRING" id="3983.A0A2C9VBK5"/>
<evidence type="ECO:0000256" key="3">
    <source>
        <dbReference type="ARBA" id="ARBA00013006"/>
    </source>
</evidence>
<dbReference type="GO" id="GO:0016787">
    <property type="term" value="F:hydrolase activity"/>
    <property type="evidence" value="ECO:0000318"/>
    <property type="project" value="GO_Central"/>
</dbReference>
<feature type="domain" description="AB hydrolase-1" evidence="9">
    <location>
        <begin position="12"/>
        <end position="278"/>
    </location>
</feature>
<evidence type="ECO:0000256" key="1">
    <source>
        <dbReference type="ARBA" id="ARBA00004721"/>
    </source>
</evidence>
<dbReference type="AlphaFoldDB" id="A0A2C9VBK5"/>
<evidence type="ECO:0000259" key="9">
    <source>
        <dbReference type="Pfam" id="PF12697"/>
    </source>
</evidence>
<evidence type="ECO:0000256" key="8">
    <source>
        <dbReference type="ARBA" id="ARBA00093212"/>
    </source>
</evidence>
<accession>A0A2C9VBK5</accession>
<comment type="function">
    <text evidence="7">Epoxide hydrolase involved in the biosynthesis of cucurbitacin and mogroside tetracyclic triterpene natural products (e.g. siamenoside I and mogrosides IV, V and VI). Cucurbitacins have cytotoxic properties and exhibit deterrent taste as a defense barrier against herbivores. Mogrosides are nonsugar highly oxygenated compounds used as high-intensity zero-calorie sweeteners; they also possess pharmacological properties such as regulating immunity, lowering blood sugar and lipid levels, protecting the liver, and acting as antioxidants and antitumor agents. Catalyzes the hydrolysis of aromatic epoxide-containing substrates, such as the conversion of 24,25-epoxycucurbitadienol to 24,25-dihydroxycucurbitadienol.</text>
</comment>
<proteinExistence type="inferred from homology"/>
<dbReference type="PANTHER" id="PTHR43329">
    <property type="entry name" value="EPOXIDE HYDROLASE"/>
    <property type="match status" value="1"/>
</dbReference>